<name>A0A1I1UYG2_9GAMM</name>
<protein>
    <recommendedName>
        <fullName evidence="4">Lipoprotein</fullName>
    </recommendedName>
</protein>
<dbReference type="STRING" id="1123397.SAMN05660831_02246"/>
<feature type="signal peptide" evidence="1">
    <location>
        <begin position="1"/>
        <end position="19"/>
    </location>
</feature>
<proteinExistence type="predicted"/>
<accession>A0A1I1UYG2</accession>
<organism evidence="2 3">
    <name type="scientific">Thiohalospira halophila DSM 15071</name>
    <dbReference type="NCBI Taxonomy" id="1123397"/>
    <lineage>
        <taxon>Bacteria</taxon>
        <taxon>Pseudomonadati</taxon>
        <taxon>Pseudomonadota</taxon>
        <taxon>Gammaproteobacteria</taxon>
        <taxon>Thiohalospirales</taxon>
        <taxon>Thiohalospiraceae</taxon>
        <taxon>Thiohalospira</taxon>
    </lineage>
</organism>
<gene>
    <name evidence="2" type="ORF">SAMN05660831_02246</name>
</gene>
<evidence type="ECO:0000313" key="2">
    <source>
        <dbReference type="EMBL" id="SFD75595.1"/>
    </source>
</evidence>
<sequence>MLFVRLLPLLLALSLTACGGQDDAPTFWEVEPAPDGETSRVFGIELGASPYSELAAQTRARPRFALFEEEGERSVEVFFKEVYFGRFTGRLYGQLDPSDGTVATLKEAAGEGRAIEGGRRWNLDAREGELDDATVTALIFIPHADLDDGIIRSRFGEPTEVRRSGRQHHYLYPERGIDVALDPDGKEVIQYVPPVQFHRIRQPLAD</sequence>
<dbReference type="RefSeq" id="WP_159433073.1">
    <property type="nucleotide sequence ID" value="NZ_FOMJ01000008.1"/>
</dbReference>
<keyword evidence="3" id="KW-1185">Reference proteome</keyword>
<keyword evidence="1" id="KW-0732">Signal</keyword>
<dbReference type="OrthoDB" id="7057085at2"/>
<dbReference type="AlphaFoldDB" id="A0A1I1UYG2"/>
<feature type="chain" id="PRO_5011583417" description="Lipoprotein" evidence="1">
    <location>
        <begin position="20"/>
        <end position="206"/>
    </location>
</feature>
<evidence type="ECO:0000256" key="1">
    <source>
        <dbReference type="SAM" id="SignalP"/>
    </source>
</evidence>
<evidence type="ECO:0000313" key="3">
    <source>
        <dbReference type="Proteomes" id="UP000198611"/>
    </source>
</evidence>
<dbReference type="EMBL" id="FOMJ01000008">
    <property type="protein sequence ID" value="SFD75595.1"/>
    <property type="molecule type" value="Genomic_DNA"/>
</dbReference>
<evidence type="ECO:0008006" key="4">
    <source>
        <dbReference type="Google" id="ProtNLM"/>
    </source>
</evidence>
<dbReference type="Proteomes" id="UP000198611">
    <property type="component" value="Unassembled WGS sequence"/>
</dbReference>
<dbReference type="PROSITE" id="PS51257">
    <property type="entry name" value="PROKAR_LIPOPROTEIN"/>
    <property type="match status" value="1"/>
</dbReference>
<reference evidence="2 3" key="1">
    <citation type="submission" date="2016-10" db="EMBL/GenBank/DDBJ databases">
        <authorList>
            <person name="de Groot N.N."/>
        </authorList>
    </citation>
    <scope>NUCLEOTIDE SEQUENCE [LARGE SCALE GENOMIC DNA]</scope>
    <source>
        <strain evidence="2 3">HL3</strain>
    </source>
</reference>